<dbReference type="EMBL" id="CM043022">
    <property type="protein sequence ID" value="KAI4456166.1"/>
    <property type="molecule type" value="Genomic_DNA"/>
</dbReference>
<sequence>MPENLCGKCGKPAETKCSACKIVYYCCKEHQVEDWKTHKNECKACEVIQADGIGKCLVAKRDLQPGDIIMCETPTVFGPRPHIVEEGPVPCPGCCRLIKAEKSPRCEGCDWPVCHPDCIGLKDPSKHGHECFILRLRTHRALDGLHEYYRQDALFALRCLLLQRRGIKKWMQFLQLESHMEKRGKGTEVYKEYDERVVDYLEDNFLKPLKELEKESKQAILPDMSRETIHHICGIIDVNSLEINQSGEVSALYPTACLMEHNCIPNTVHTFEDELTNYRITVRATLPIKKGARITTMYTHSLWGTQARREHLKETKYFSCACDRCKDPTEMGTYLSALRCLGTESTPCGGTQLPVDPLDDQTEWACDKCNVKVSNAQASYLINQIGDDVDNVQLNSPTVRELDNLLSKLLTFLHPNHYHCFSVKHSLVQLFGYQQGYLPNQISDDQLKRKTKMCREMLDILGRIDPGKSRLCLYTGVVLHELHLSNIIYVKRKWDIGIKKDLLQLLREADKSLIECKEVLKYEVNTMSGEKLHSLIDSSRKEFDRWVTRNKIDLTKDIA</sequence>
<accession>A0ACB9SRX8</accession>
<dbReference type="Proteomes" id="UP001056778">
    <property type="component" value="Chromosome 8"/>
</dbReference>
<protein>
    <submittedName>
        <fullName evidence="1">Set and mynd domain containing arthropod-specific member 4 isoform a</fullName>
    </submittedName>
</protein>
<comment type="caution">
    <text evidence="1">The sequence shown here is derived from an EMBL/GenBank/DDBJ whole genome shotgun (WGS) entry which is preliminary data.</text>
</comment>
<gene>
    <name evidence="1" type="ORF">MML48_8g00015836</name>
</gene>
<evidence type="ECO:0000313" key="1">
    <source>
        <dbReference type="EMBL" id="KAI4456166.1"/>
    </source>
</evidence>
<keyword evidence="2" id="KW-1185">Reference proteome</keyword>
<evidence type="ECO:0000313" key="2">
    <source>
        <dbReference type="Proteomes" id="UP001056778"/>
    </source>
</evidence>
<organism evidence="1 2">
    <name type="scientific">Holotrichia oblita</name>
    <name type="common">Chafer beetle</name>
    <dbReference type="NCBI Taxonomy" id="644536"/>
    <lineage>
        <taxon>Eukaryota</taxon>
        <taxon>Metazoa</taxon>
        <taxon>Ecdysozoa</taxon>
        <taxon>Arthropoda</taxon>
        <taxon>Hexapoda</taxon>
        <taxon>Insecta</taxon>
        <taxon>Pterygota</taxon>
        <taxon>Neoptera</taxon>
        <taxon>Endopterygota</taxon>
        <taxon>Coleoptera</taxon>
        <taxon>Polyphaga</taxon>
        <taxon>Scarabaeiformia</taxon>
        <taxon>Scarabaeidae</taxon>
        <taxon>Melolonthinae</taxon>
        <taxon>Holotrichia</taxon>
    </lineage>
</organism>
<name>A0ACB9SRX8_HOLOL</name>
<reference evidence="1" key="1">
    <citation type="submission" date="2022-04" db="EMBL/GenBank/DDBJ databases">
        <title>Chromosome-scale genome assembly of Holotrichia oblita Faldermann.</title>
        <authorList>
            <person name="Rongchong L."/>
        </authorList>
    </citation>
    <scope>NUCLEOTIDE SEQUENCE</scope>
    <source>
        <strain evidence="1">81SQS9</strain>
    </source>
</reference>
<proteinExistence type="predicted"/>